<evidence type="ECO:0000256" key="5">
    <source>
        <dbReference type="ARBA" id="ARBA00005458"/>
    </source>
</evidence>
<keyword evidence="14" id="KW-0496">Mitochondrion</keyword>
<evidence type="ECO:0000256" key="3">
    <source>
        <dbReference type="ARBA" id="ARBA00005119"/>
    </source>
</evidence>
<protein>
    <recommendedName>
        <fullName evidence="7">Phosphatidate cytidylyltransferase, mitochondrial</fullName>
        <ecNumber evidence="6">2.7.7.41</ecNumber>
    </recommendedName>
    <alternativeName>
        <fullName evidence="18">CDP-diacylglycerol synthase</fullName>
    </alternativeName>
</protein>
<keyword evidence="10" id="KW-0548">Nucleotidyltransferase</keyword>
<evidence type="ECO:0000256" key="10">
    <source>
        <dbReference type="ARBA" id="ARBA00022695"/>
    </source>
</evidence>
<evidence type="ECO:0000256" key="8">
    <source>
        <dbReference type="ARBA" id="ARBA00022516"/>
    </source>
</evidence>
<keyword evidence="13" id="KW-0443">Lipid metabolism</keyword>
<keyword evidence="21" id="KW-1185">Reference proteome</keyword>
<dbReference type="AlphaFoldDB" id="A0A8I3AEC7"/>
<gene>
    <name evidence="20" type="ORF">JVT61DRAFT_11765</name>
</gene>
<dbReference type="GO" id="GO:0005743">
    <property type="term" value="C:mitochondrial inner membrane"/>
    <property type="evidence" value="ECO:0007669"/>
    <property type="project" value="UniProtKB-SubCell"/>
</dbReference>
<reference evidence="20" key="1">
    <citation type="submission" date="2021-03" db="EMBL/GenBank/DDBJ databases">
        <title>Evolutionary innovations through gain and loss of genes in the ectomycorrhizal Boletales.</title>
        <authorList>
            <person name="Wu G."/>
            <person name="Miyauchi S."/>
            <person name="Morin E."/>
            <person name="Yang Z.-L."/>
            <person name="Xu J."/>
            <person name="Martin F.M."/>
        </authorList>
    </citation>
    <scope>NUCLEOTIDE SEQUENCE</scope>
    <source>
        <strain evidence="20">BR01</strain>
    </source>
</reference>
<proteinExistence type="inferred from homology"/>
<dbReference type="EC" id="2.7.7.41" evidence="6"/>
<comment type="caution">
    <text evidence="20">The sequence shown here is derived from an EMBL/GenBank/DDBJ whole genome shotgun (WGS) entry which is preliminary data.</text>
</comment>
<dbReference type="GO" id="GO:0016024">
    <property type="term" value="P:CDP-diacylglycerol biosynthetic process"/>
    <property type="evidence" value="ECO:0007669"/>
    <property type="project" value="UniProtKB-UniPathway"/>
</dbReference>
<dbReference type="EMBL" id="JAGFBS010000005">
    <property type="protein sequence ID" value="KAG6379310.1"/>
    <property type="molecule type" value="Genomic_DNA"/>
</dbReference>
<keyword evidence="15" id="KW-0472">Membrane</keyword>
<keyword evidence="12" id="KW-0460">Magnesium</keyword>
<evidence type="ECO:0000256" key="9">
    <source>
        <dbReference type="ARBA" id="ARBA00022679"/>
    </source>
</evidence>
<dbReference type="PANTHER" id="PTHR13619">
    <property type="entry name" value="PHOSPHATIDATE CYTIDYLYLTRANSFERASE, MITOCHONDRIAL"/>
    <property type="match status" value="1"/>
</dbReference>
<comment type="cofactor">
    <cofactor evidence="1">
        <name>Mg(2+)</name>
        <dbReference type="ChEBI" id="CHEBI:18420"/>
    </cofactor>
</comment>
<name>A0A8I3AEC7_9AGAM</name>
<dbReference type="GO" id="GO:0004605">
    <property type="term" value="F:phosphatidate cytidylyltransferase activity"/>
    <property type="evidence" value="ECO:0007669"/>
    <property type="project" value="UniProtKB-EC"/>
</dbReference>
<evidence type="ECO:0000256" key="7">
    <source>
        <dbReference type="ARBA" id="ARBA00018337"/>
    </source>
</evidence>
<keyword evidence="17" id="KW-1208">Phospholipid metabolism</keyword>
<accession>A0A8I3AEC7</accession>
<evidence type="ECO:0000256" key="11">
    <source>
        <dbReference type="ARBA" id="ARBA00022792"/>
    </source>
</evidence>
<evidence type="ECO:0000256" key="19">
    <source>
        <dbReference type="SAM" id="MobiDB-lite"/>
    </source>
</evidence>
<sequence>MFSLYSIPYVRLLPNRSLTRPIMSPPAAAHPGRHQVSSVPNQRQTLPVHPPSFGRNQLLLVPNSTCALLQNIVNSFEAPIRYAFAYGSGVFEQAGYDKSAAVQAKGTDGPMLDFVFAVTHPDHWHLINCISTLVITHYTHVCLGLGRTLCRACRCLWFNTHVSMDGVMIKYGVTTVDTLCAGLLNWRTLYLAGRMHKPIRIIRDDARMRLTQQVNLASALRTALLMLPVQFTQHDLFSAIASISYAGDPRMLLPAENRGKVANMVARQEVQFRELYWRLT</sequence>
<evidence type="ECO:0000256" key="6">
    <source>
        <dbReference type="ARBA" id="ARBA00012487"/>
    </source>
</evidence>
<comment type="pathway">
    <text evidence="4">Lipid metabolism.</text>
</comment>
<evidence type="ECO:0000313" key="20">
    <source>
        <dbReference type="EMBL" id="KAG6379310.1"/>
    </source>
</evidence>
<dbReference type="Pfam" id="PF09139">
    <property type="entry name" value="Tam41_Mmp37"/>
    <property type="match status" value="1"/>
</dbReference>
<evidence type="ECO:0000256" key="12">
    <source>
        <dbReference type="ARBA" id="ARBA00022842"/>
    </source>
</evidence>
<dbReference type="GO" id="GO:0032049">
    <property type="term" value="P:cardiolipin biosynthetic process"/>
    <property type="evidence" value="ECO:0007669"/>
    <property type="project" value="InterPro"/>
</dbReference>
<keyword evidence="9" id="KW-0808">Transferase</keyword>
<evidence type="ECO:0000256" key="1">
    <source>
        <dbReference type="ARBA" id="ARBA00001946"/>
    </source>
</evidence>
<dbReference type="InterPro" id="IPR015222">
    <property type="entry name" value="Tam41"/>
</dbReference>
<dbReference type="PANTHER" id="PTHR13619:SF0">
    <property type="entry name" value="PHOSPHATIDATE CYTIDYLYLTRANSFERASE, MITOCHONDRIAL"/>
    <property type="match status" value="1"/>
</dbReference>
<dbReference type="UniPathway" id="UPA00557">
    <property type="reaction ID" value="UER00614"/>
</dbReference>
<dbReference type="OrthoDB" id="341477at2759"/>
<keyword evidence="8" id="KW-0444">Lipid biosynthesis</keyword>
<comment type="subcellular location">
    <subcellularLocation>
        <location evidence="2">Mitochondrion inner membrane</location>
        <topology evidence="2">Peripheral membrane protein</topology>
        <orientation evidence="2">Matrix side</orientation>
    </subcellularLocation>
</comment>
<dbReference type="Proteomes" id="UP000683000">
    <property type="component" value="Unassembled WGS sequence"/>
</dbReference>
<evidence type="ECO:0000256" key="16">
    <source>
        <dbReference type="ARBA" id="ARBA00023209"/>
    </source>
</evidence>
<evidence type="ECO:0000256" key="2">
    <source>
        <dbReference type="ARBA" id="ARBA00004443"/>
    </source>
</evidence>
<evidence type="ECO:0000256" key="17">
    <source>
        <dbReference type="ARBA" id="ARBA00023264"/>
    </source>
</evidence>
<evidence type="ECO:0000256" key="18">
    <source>
        <dbReference type="ARBA" id="ARBA00029893"/>
    </source>
</evidence>
<comment type="similarity">
    <text evidence="5">Belongs to the TAM41 family.</text>
</comment>
<evidence type="ECO:0000256" key="13">
    <source>
        <dbReference type="ARBA" id="ARBA00023098"/>
    </source>
</evidence>
<organism evidence="20 21">
    <name type="scientific">Boletus reticuloceps</name>
    <dbReference type="NCBI Taxonomy" id="495285"/>
    <lineage>
        <taxon>Eukaryota</taxon>
        <taxon>Fungi</taxon>
        <taxon>Dikarya</taxon>
        <taxon>Basidiomycota</taxon>
        <taxon>Agaricomycotina</taxon>
        <taxon>Agaricomycetes</taxon>
        <taxon>Agaricomycetidae</taxon>
        <taxon>Boletales</taxon>
        <taxon>Boletineae</taxon>
        <taxon>Boletaceae</taxon>
        <taxon>Boletoideae</taxon>
        <taxon>Boletus</taxon>
    </lineage>
</organism>
<keyword evidence="11" id="KW-0999">Mitochondrion inner membrane</keyword>
<evidence type="ECO:0000256" key="15">
    <source>
        <dbReference type="ARBA" id="ARBA00023136"/>
    </source>
</evidence>
<evidence type="ECO:0000256" key="14">
    <source>
        <dbReference type="ARBA" id="ARBA00023128"/>
    </source>
</evidence>
<comment type="pathway">
    <text evidence="3">Phospholipid metabolism; CDP-diacylglycerol biosynthesis; CDP-diacylglycerol from sn-glycerol 3-phosphate: step 3/3.</text>
</comment>
<evidence type="ECO:0000313" key="21">
    <source>
        <dbReference type="Proteomes" id="UP000683000"/>
    </source>
</evidence>
<keyword evidence="16" id="KW-0594">Phospholipid biosynthesis</keyword>
<feature type="region of interest" description="Disordered" evidence="19">
    <location>
        <begin position="23"/>
        <end position="42"/>
    </location>
</feature>
<evidence type="ECO:0000256" key="4">
    <source>
        <dbReference type="ARBA" id="ARBA00005189"/>
    </source>
</evidence>